<keyword evidence="8" id="KW-1185">Reference proteome</keyword>
<dbReference type="OrthoDB" id="9784339at2"/>
<gene>
    <name evidence="7" type="ORF">BJI46_10100</name>
</gene>
<evidence type="ECO:0000313" key="7">
    <source>
        <dbReference type="EMBL" id="OEY97445.1"/>
    </source>
</evidence>
<feature type="active site" description="Proton donor" evidence="5">
    <location>
        <position position="136"/>
    </location>
</feature>
<dbReference type="Proteomes" id="UP000185895">
    <property type="component" value="Unassembled WGS sequence"/>
</dbReference>
<dbReference type="PANTHER" id="PTHR11717">
    <property type="entry name" value="LOW MOLECULAR WEIGHT PROTEIN TYROSINE PHOSPHATASE"/>
    <property type="match status" value="1"/>
</dbReference>
<dbReference type="RefSeq" id="WP_070069157.1">
    <property type="nucleotide sequence ID" value="NZ_MKKK01000009.1"/>
</dbReference>
<dbReference type="EC" id="3.1.3.48" evidence="2"/>
<protein>
    <recommendedName>
        <fullName evidence="2">protein-tyrosine-phosphatase</fullName>
        <ecNumber evidence="2">3.1.3.48</ecNumber>
    </recommendedName>
</protein>
<feature type="active site" evidence="5">
    <location>
        <position position="19"/>
    </location>
</feature>
<accession>A0A1E7RE50</accession>
<evidence type="ECO:0000259" key="6">
    <source>
        <dbReference type="SMART" id="SM00226"/>
    </source>
</evidence>
<dbReference type="STRING" id="1262585.BJI46_10100"/>
<evidence type="ECO:0000256" key="2">
    <source>
        <dbReference type="ARBA" id="ARBA00013064"/>
    </source>
</evidence>
<dbReference type="SMART" id="SM00226">
    <property type="entry name" value="LMWPc"/>
    <property type="match status" value="1"/>
</dbReference>
<keyword evidence="4" id="KW-0904">Protein phosphatase</keyword>
<keyword evidence="3" id="KW-0378">Hydrolase</keyword>
<dbReference type="InterPro" id="IPR050438">
    <property type="entry name" value="LMW_PTPase"/>
</dbReference>
<dbReference type="GO" id="GO:0004725">
    <property type="term" value="F:protein tyrosine phosphatase activity"/>
    <property type="evidence" value="ECO:0007669"/>
    <property type="project" value="UniProtKB-EC"/>
</dbReference>
<proteinExistence type="inferred from homology"/>
<reference evidence="7 8" key="1">
    <citation type="submission" date="2016-09" db="EMBL/GenBank/DDBJ databases">
        <authorList>
            <person name="Capua I."/>
            <person name="De Benedictis P."/>
            <person name="Joannis T."/>
            <person name="Lombin L.H."/>
            <person name="Cattoli G."/>
        </authorList>
    </citation>
    <scope>NUCLEOTIDE SEQUENCE [LARGE SCALE GENOMIC DNA]</scope>
    <source>
        <strain evidence="7 8">ANC 4671</strain>
    </source>
</reference>
<comment type="caution">
    <text evidence="7">The sequence shown here is derived from an EMBL/GenBank/DDBJ whole genome shotgun (WGS) entry which is preliminary data.</text>
</comment>
<dbReference type="EMBL" id="MKKK01000009">
    <property type="protein sequence ID" value="OEY97445.1"/>
    <property type="molecule type" value="Genomic_DNA"/>
</dbReference>
<comment type="similarity">
    <text evidence="1">Belongs to the low molecular weight phosphotyrosine protein phosphatase family.</text>
</comment>
<dbReference type="CDD" id="cd16343">
    <property type="entry name" value="LMWPTP"/>
    <property type="match status" value="1"/>
</dbReference>
<dbReference type="InterPro" id="IPR023485">
    <property type="entry name" value="Ptyr_pPase"/>
</dbReference>
<evidence type="ECO:0000256" key="1">
    <source>
        <dbReference type="ARBA" id="ARBA00011063"/>
    </source>
</evidence>
<dbReference type="AlphaFoldDB" id="A0A1E7RE50"/>
<sequence>MQQKLPYKVLCVCLGNICRSPTAEVVLRTTAHHAGLNLYVDSAGTANYHIGEAPDQRSQYYAKIHGYDLSKLQARQITMVDFDEFDLILAMDENNLHNVKKMMQCAGKTLKKQSLRASLALMTAHDPLYPDQSVPDPYYGKAQDFENVIHLCESSSRGWVQYLQSQVHG</sequence>
<evidence type="ECO:0000313" key="8">
    <source>
        <dbReference type="Proteomes" id="UP000185895"/>
    </source>
</evidence>
<dbReference type="InterPro" id="IPR017867">
    <property type="entry name" value="Tyr_phospatase_low_mol_wt"/>
</dbReference>
<dbReference type="SUPFAM" id="SSF52788">
    <property type="entry name" value="Phosphotyrosine protein phosphatases I"/>
    <property type="match status" value="1"/>
</dbReference>
<dbReference type="Pfam" id="PF01451">
    <property type="entry name" value="LMWPc"/>
    <property type="match status" value="1"/>
</dbReference>
<dbReference type="PRINTS" id="PR00719">
    <property type="entry name" value="LMWPTPASE"/>
</dbReference>
<organism evidence="7 8">
    <name type="scientific">Acinetobacter qingfengensis</name>
    <dbReference type="NCBI Taxonomy" id="1262585"/>
    <lineage>
        <taxon>Bacteria</taxon>
        <taxon>Pseudomonadati</taxon>
        <taxon>Pseudomonadota</taxon>
        <taxon>Gammaproteobacteria</taxon>
        <taxon>Moraxellales</taxon>
        <taxon>Moraxellaceae</taxon>
        <taxon>Acinetobacter</taxon>
    </lineage>
</organism>
<dbReference type="Gene3D" id="3.40.50.2300">
    <property type="match status" value="1"/>
</dbReference>
<name>A0A1E7RE50_9GAMM</name>
<dbReference type="InterPro" id="IPR036196">
    <property type="entry name" value="Ptyr_pPase_sf"/>
</dbReference>
<dbReference type="PANTHER" id="PTHR11717:SF7">
    <property type="entry name" value="LOW MOLECULAR WEIGHT PHOSPHOTYROSINE PROTEIN PHOSPHATASE"/>
    <property type="match status" value="1"/>
</dbReference>
<feature type="domain" description="Phosphotyrosine protein phosphatase I" evidence="6">
    <location>
        <begin position="7"/>
        <end position="162"/>
    </location>
</feature>
<evidence type="ECO:0000256" key="3">
    <source>
        <dbReference type="ARBA" id="ARBA00022801"/>
    </source>
</evidence>
<evidence type="ECO:0000256" key="5">
    <source>
        <dbReference type="PIRSR" id="PIRSR617867-1"/>
    </source>
</evidence>
<feature type="active site" description="Nucleophile" evidence="5">
    <location>
        <position position="13"/>
    </location>
</feature>
<evidence type="ECO:0000256" key="4">
    <source>
        <dbReference type="ARBA" id="ARBA00022912"/>
    </source>
</evidence>